<reference evidence="1" key="1">
    <citation type="submission" date="2014-09" db="EMBL/GenBank/DDBJ databases">
        <authorList>
            <person name="Magalhaes I.L.F."/>
            <person name="Oliveira U."/>
            <person name="Santos F.R."/>
            <person name="Vidigal T.H.D.A."/>
            <person name="Brescovit A.D."/>
            <person name="Santos A.J."/>
        </authorList>
    </citation>
    <scope>NUCLEOTIDE SEQUENCE</scope>
    <source>
        <tissue evidence="1">Shoot tissue taken approximately 20 cm above the soil surface</tissue>
    </source>
</reference>
<proteinExistence type="predicted"/>
<dbReference type="EMBL" id="GBRH01263327">
    <property type="protein sequence ID" value="JAD34568.1"/>
    <property type="molecule type" value="Transcribed_RNA"/>
</dbReference>
<sequence length="26" mass="3026">MLSNLGYWVQLSVQIAVYKNRDHSCT</sequence>
<dbReference type="AlphaFoldDB" id="A0A0A8ZA72"/>
<organism evidence="1">
    <name type="scientific">Arundo donax</name>
    <name type="common">Giant reed</name>
    <name type="synonym">Donax arundinaceus</name>
    <dbReference type="NCBI Taxonomy" id="35708"/>
    <lineage>
        <taxon>Eukaryota</taxon>
        <taxon>Viridiplantae</taxon>
        <taxon>Streptophyta</taxon>
        <taxon>Embryophyta</taxon>
        <taxon>Tracheophyta</taxon>
        <taxon>Spermatophyta</taxon>
        <taxon>Magnoliopsida</taxon>
        <taxon>Liliopsida</taxon>
        <taxon>Poales</taxon>
        <taxon>Poaceae</taxon>
        <taxon>PACMAD clade</taxon>
        <taxon>Arundinoideae</taxon>
        <taxon>Arundineae</taxon>
        <taxon>Arundo</taxon>
    </lineage>
</organism>
<protein>
    <submittedName>
        <fullName evidence="1">Uncharacterized protein</fullName>
    </submittedName>
</protein>
<accession>A0A0A8ZA72</accession>
<name>A0A0A8ZA72_ARUDO</name>
<reference evidence="1" key="2">
    <citation type="journal article" date="2015" name="Data Brief">
        <title>Shoot transcriptome of the giant reed, Arundo donax.</title>
        <authorList>
            <person name="Barrero R.A."/>
            <person name="Guerrero F.D."/>
            <person name="Moolhuijzen P."/>
            <person name="Goolsby J.A."/>
            <person name="Tidwell J."/>
            <person name="Bellgard S.E."/>
            <person name="Bellgard M.I."/>
        </authorList>
    </citation>
    <scope>NUCLEOTIDE SEQUENCE</scope>
    <source>
        <tissue evidence="1">Shoot tissue taken approximately 20 cm above the soil surface</tissue>
    </source>
</reference>
<evidence type="ECO:0000313" key="1">
    <source>
        <dbReference type="EMBL" id="JAD34568.1"/>
    </source>
</evidence>